<feature type="domain" description="Multidrug resistance protein MdtA-like alpha-helical hairpin" evidence="3">
    <location>
        <begin position="102"/>
        <end position="165"/>
    </location>
</feature>
<evidence type="ECO:0000259" key="4">
    <source>
        <dbReference type="Pfam" id="PF25917"/>
    </source>
</evidence>
<dbReference type="Proteomes" id="UP000198384">
    <property type="component" value="Unassembled WGS sequence"/>
</dbReference>
<evidence type="ECO:0000313" key="7">
    <source>
        <dbReference type="EMBL" id="SNR33743.1"/>
    </source>
</evidence>
<comment type="similarity">
    <text evidence="2">Belongs to the membrane fusion protein (MFP) (TC 8.A.1) family.</text>
</comment>
<proteinExistence type="inferred from homology"/>
<organism evidence="7 8">
    <name type="scientific">Lutibacter agarilyticus</name>
    <dbReference type="NCBI Taxonomy" id="1109740"/>
    <lineage>
        <taxon>Bacteria</taxon>
        <taxon>Pseudomonadati</taxon>
        <taxon>Bacteroidota</taxon>
        <taxon>Flavobacteriia</taxon>
        <taxon>Flavobacteriales</taxon>
        <taxon>Flavobacteriaceae</taxon>
        <taxon>Lutibacter</taxon>
    </lineage>
</organism>
<name>A0A238VJ55_9FLAO</name>
<reference evidence="7 8" key="1">
    <citation type="submission" date="2017-06" db="EMBL/GenBank/DDBJ databases">
        <authorList>
            <person name="Kim H.J."/>
            <person name="Triplett B.A."/>
        </authorList>
    </citation>
    <scope>NUCLEOTIDE SEQUENCE [LARGE SCALE GENOMIC DNA]</scope>
    <source>
        <strain evidence="7 8">DSM 29150</strain>
    </source>
</reference>
<sequence>MKLRSIILALPLFIYISCKEKEQPKMPPQQIKVVEVVKKDIPIFNYFVGEVFGQEDVSINARVEGYLTSILFTEGARVKKGDLLYTIDPEPFNAAIAGEKSKVTEAQTKYLNSENNLARIKPLAEMDAVSKSDLDFALADRDASLAARKAAEASLKMAQINLSYTQIKAPINGFIGKTQARVGDFVGRSPNPVIINTISKVENVRVQFFINETNYLTLAKAFAEIHKDIVAEERAQKAEIELLLTDGTTHPHKGVIDFINREIDASTGAILVQASFPNPELILKPGQYARVKVKSRVEKGALLVPQRVVSELQGEYSVFIVNADNKIESRRITIGDDFDDYYIVKEGITEDDKIVFEGLQKVGTGLEVVPEITVFESQFKKQ</sequence>
<dbReference type="NCBIfam" id="TIGR01730">
    <property type="entry name" value="RND_mfp"/>
    <property type="match status" value="1"/>
</dbReference>
<dbReference type="Gene3D" id="2.40.30.170">
    <property type="match status" value="1"/>
</dbReference>
<dbReference type="PANTHER" id="PTHR30158">
    <property type="entry name" value="ACRA/E-RELATED COMPONENT OF DRUG EFFLUX TRANSPORTER"/>
    <property type="match status" value="1"/>
</dbReference>
<protein>
    <submittedName>
        <fullName evidence="7">Membrane fusion protein, multidrug efflux system</fullName>
    </submittedName>
</protein>
<gene>
    <name evidence="7" type="ORF">SAMN06265371_101438</name>
</gene>
<dbReference type="Pfam" id="PF25944">
    <property type="entry name" value="Beta-barrel_RND"/>
    <property type="match status" value="1"/>
</dbReference>
<dbReference type="GO" id="GO:0030313">
    <property type="term" value="C:cell envelope"/>
    <property type="evidence" value="ECO:0007669"/>
    <property type="project" value="UniProtKB-SubCell"/>
</dbReference>
<dbReference type="InterPro" id="IPR058625">
    <property type="entry name" value="MdtA-like_BSH"/>
</dbReference>
<evidence type="ECO:0000256" key="2">
    <source>
        <dbReference type="ARBA" id="ARBA00009477"/>
    </source>
</evidence>
<feature type="domain" description="Multidrug resistance protein MdtA-like C-terminal permuted SH3" evidence="6">
    <location>
        <begin position="301"/>
        <end position="361"/>
    </location>
</feature>
<evidence type="ECO:0000259" key="6">
    <source>
        <dbReference type="Pfam" id="PF25967"/>
    </source>
</evidence>
<dbReference type="InterPro" id="IPR058626">
    <property type="entry name" value="MdtA-like_b-barrel"/>
</dbReference>
<dbReference type="Pfam" id="PF25917">
    <property type="entry name" value="BSH_RND"/>
    <property type="match status" value="1"/>
</dbReference>
<dbReference type="Pfam" id="PF25876">
    <property type="entry name" value="HH_MFP_RND"/>
    <property type="match status" value="1"/>
</dbReference>
<dbReference type="Gene3D" id="2.40.50.100">
    <property type="match status" value="1"/>
</dbReference>
<dbReference type="Gene3D" id="1.10.287.470">
    <property type="entry name" value="Helix hairpin bin"/>
    <property type="match status" value="1"/>
</dbReference>
<dbReference type="SUPFAM" id="SSF111369">
    <property type="entry name" value="HlyD-like secretion proteins"/>
    <property type="match status" value="1"/>
</dbReference>
<dbReference type="RefSeq" id="WP_089380081.1">
    <property type="nucleotide sequence ID" value="NZ_FZNT01000001.1"/>
</dbReference>
<evidence type="ECO:0000313" key="8">
    <source>
        <dbReference type="Proteomes" id="UP000198384"/>
    </source>
</evidence>
<evidence type="ECO:0000259" key="3">
    <source>
        <dbReference type="Pfam" id="PF25876"/>
    </source>
</evidence>
<evidence type="ECO:0000256" key="1">
    <source>
        <dbReference type="ARBA" id="ARBA00004196"/>
    </source>
</evidence>
<dbReference type="GO" id="GO:0022857">
    <property type="term" value="F:transmembrane transporter activity"/>
    <property type="evidence" value="ECO:0007669"/>
    <property type="project" value="InterPro"/>
</dbReference>
<accession>A0A238VJ55</accession>
<comment type="subcellular location">
    <subcellularLocation>
        <location evidence="1">Cell envelope</location>
    </subcellularLocation>
</comment>
<dbReference type="InterPro" id="IPR058624">
    <property type="entry name" value="MdtA-like_HH"/>
</dbReference>
<feature type="domain" description="Multidrug resistance protein MdtA-like beta-barrel" evidence="5">
    <location>
        <begin position="229"/>
        <end position="295"/>
    </location>
</feature>
<dbReference type="InterPro" id="IPR006143">
    <property type="entry name" value="RND_pump_MFP"/>
</dbReference>
<dbReference type="EMBL" id="FZNT01000001">
    <property type="protein sequence ID" value="SNR33743.1"/>
    <property type="molecule type" value="Genomic_DNA"/>
</dbReference>
<keyword evidence="8" id="KW-1185">Reference proteome</keyword>
<dbReference type="GO" id="GO:0046677">
    <property type="term" value="P:response to antibiotic"/>
    <property type="evidence" value="ECO:0007669"/>
    <property type="project" value="TreeGrafter"/>
</dbReference>
<dbReference type="OrthoDB" id="9801814at2"/>
<dbReference type="InterPro" id="IPR058627">
    <property type="entry name" value="MdtA-like_C"/>
</dbReference>
<feature type="domain" description="Multidrug resistance protein MdtA-like barrel-sandwich hybrid" evidence="4">
    <location>
        <begin position="56"/>
        <end position="187"/>
    </location>
</feature>
<evidence type="ECO:0000259" key="5">
    <source>
        <dbReference type="Pfam" id="PF25944"/>
    </source>
</evidence>
<dbReference type="GO" id="GO:0005886">
    <property type="term" value="C:plasma membrane"/>
    <property type="evidence" value="ECO:0007669"/>
    <property type="project" value="TreeGrafter"/>
</dbReference>
<dbReference type="Pfam" id="PF25967">
    <property type="entry name" value="RND-MFP_C"/>
    <property type="match status" value="1"/>
</dbReference>
<dbReference type="AlphaFoldDB" id="A0A238VJ55"/>
<dbReference type="Gene3D" id="2.40.420.20">
    <property type="match status" value="1"/>
</dbReference>